<dbReference type="EMBL" id="JAVFKY010000001">
    <property type="protein sequence ID" value="KAK5582212.1"/>
    <property type="molecule type" value="Genomic_DNA"/>
</dbReference>
<dbReference type="PANTHER" id="PTHR33477:SF2">
    <property type="entry name" value="2-PHOSPHOGLYCERATE KINASE"/>
    <property type="match status" value="1"/>
</dbReference>
<reference evidence="2 3" key="1">
    <citation type="submission" date="2023-11" db="EMBL/GenBank/DDBJ databases">
        <title>Dfirmibasis_genome.</title>
        <authorList>
            <person name="Edelbroek B."/>
            <person name="Kjellin J."/>
            <person name="Jerlstrom-Hultqvist J."/>
            <person name="Soderbom F."/>
        </authorList>
    </citation>
    <scope>NUCLEOTIDE SEQUENCE [LARGE SCALE GENOMIC DNA]</scope>
    <source>
        <strain evidence="2 3">TNS-C-14</strain>
    </source>
</reference>
<evidence type="ECO:0008006" key="4">
    <source>
        <dbReference type="Google" id="ProtNLM"/>
    </source>
</evidence>
<keyword evidence="3" id="KW-1185">Reference proteome</keyword>
<feature type="region of interest" description="Disordered" evidence="1">
    <location>
        <begin position="90"/>
        <end position="117"/>
    </location>
</feature>
<feature type="region of interest" description="Disordered" evidence="1">
    <location>
        <begin position="27"/>
        <end position="46"/>
    </location>
</feature>
<protein>
    <recommendedName>
        <fullName evidence="4">2-phosphoglycerate kinase</fullName>
    </recommendedName>
</protein>
<proteinExistence type="predicted"/>
<evidence type="ECO:0000256" key="1">
    <source>
        <dbReference type="SAM" id="MobiDB-lite"/>
    </source>
</evidence>
<dbReference type="Gene3D" id="3.40.50.300">
    <property type="entry name" value="P-loop containing nucleotide triphosphate hydrolases"/>
    <property type="match status" value="1"/>
</dbReference>
<comment type="caution">
    <text evidence="2">The sequence shown here is derived from an EMBL/GenBank/DDBJ whole genome shotgun (WGS) entry which is preliminary data.</text>
</comment>
<evidence type="ECO:0000313" key="2">
    <source>
        <dbReference type="EMBL" id="KAK5582212.1"/>
    </source>
</evidence>
<feature type="compositionally biased region" description="Basic and acidic residues" evidence="1">
    <location>
        <begin position="488"/>
        <end position="497"/>
    </location>
</feature>
<name>A0AAN7TZS8_9MYCE</name>
<dbReference type="InterPro" id="IPR027417">
    <property type="entry name" value="P-loop_NTPase"/>
</dbReference>
<accession>A0AAN7TZS8</accession>
<dbReference type="SUPFAM" id="SSF52540">
    <property type="entry name" value="P-loop containing nucleoside triphosphate hydrolases"/>
    <property type="match status" value="1"/>
</dbReference>
<organism evidence="2 3">
    <name type="scientific">Dictyostelium firmibasis</name>
    <dbReference type="NCBI Taxonomy" id="79012"/>
    <lineage>
        <taxon>Eukaryota</taxon>
        <taxon>Amoebozoa</taxon>
        <taxon>Evosea</taxon>
        <taxon>Eumycetozoa</taxon>
        <taxon>Dictyostelia</taxon>
        <taxon>Dictyosteliales</taxon>
        <taxon>Dictyosteliaceae</taxon>
        <taxon>Dictyostelium</taxon>
    </lineage>
</organism>
<dbReference type="Proteomes" id="UP001344447">
    <property type="component" value="Unassembled WGS sequence"/>
</dbReference>
<dbReference type="AlphaFoldDB" id="A0AAN7TZS8"/>
<evidence type="ECO:0000313" key="3">
    <source>
        <dbReference type="Proteomes" id="UP001344447"/>
    </source>
</evidence>
<gene>
    <name evidence="2" type="ORF">RB653_003795</name>
</gene>
<dbReference type="PANTHER" id="PTHR33477">
    <property type="entry name" value="P-LOOP NTPASE DOMAIN-CONTAINING PROTEIN LPA1 HOMOLOG 1"/>
    <property type="match status" value="1"/>
</dbReference>
<sequence>MATNNKNNTSTNENNQFLHDMKMVIPPSATTSPTNSTKITTTTTTTTTTSTMNAFDKLQQSPTPSEHKMSLLNSLNQPNRLRTLNRASSLQNLSTSSDGSRNHIDKHSMHLHGGVKNKEEQEQEVEDKFNLIKFDASNSNHPTPSSKYDFVKVKVQLENHYYVLSRFLISRVLNVTKVDAADSVKISLALKKTLVDQGRLTITQPELENELFKLLQAYGYGKEYIERYKMTTQFHHQRVPLIILISGPKYIGKSWLATQLAERLNLSTVLQTTLVHDLMFTIIKEFQPKSSDEQVTGSHPSNLFGMPSDPPIVFKNHKSKEELLTEFKKECIMIRHGVDTDIEKCFEEGKAIIIEGPHIDPSLFIELIAERNMISPIQFVFEKTQSNEDLIKLELEKQMLYQQQQDLLKQRNLKNNSYSFDNTNFNNNNTNTDKTNTNTNINENINNTNTNTNVDNNKNNIPIVQTVIPDEIPPSINENNKNNLSSEDEIRRKKEEKESKKLATAALINSLRKPKAKGIVIPFVLSIDPKDHRFLIENWLSTSPYDQANAEKAFGPDPAKQTESILNNLQTIQDYLCTGVPPFQRVEVNAHCLLETLDVLHSAVLKRINTAYSGHVKGFDYES</sequence>
<feature type="region of interest" description="Disordered" evidence="1">
    <location>
        <begin position="472"/>
        <end position="497"/>
    </location>
</feature>
<feature type="compositionally biased region" description="Polar residues" evidence="1">
    <location>
        <begin position="90"/>
        <end position="99"/>
    </location>
</feature>